<dbReference type="InterPro" id="IPR025567">
    <property type="entry name" value="DUF4332"/>
</dbReference>
<dbReference type="Gene3D" id="1.10.150.20">
    <property type="entry name" value="5' to 3' exonuclease, C-terminal subdomain"/>
    <property type="match status" value="1"/>
</dbReference>
<reference evidence="2 3" key="1">
    <citation type="submission" date="2022-04" db="EMBL/GenBank/DDBJ databases">
        <title>Spirosoma sp. strain RP8 genome sequencing and assembly.</title>
        <authorList>
            <person name="Jung Y."/>
        </authorList>
    </citation>
    <scope>NUCLEOTIDE SEQUENCE [LARGE SCALE GENOMIC DNA]</scope>
    <source>
        <strain evidence="2 3">RP8</strain>
    </source>
</reference>
<evidence type="ECO:0000313" key="2">
    <source>
        <dbReference type="EMBL" id="MCK8494297.1"/>
    </source>
</evidence>
<feature type="domain" description="DUF4332" evidence="1">
    <location>
        <begin position="15"/>
        <end position="129"/>
    </location>
</feature>
<protein>
    <submittedName>
        <fullName evidence="2">DUF4332 domain-containing protein</fullName>
    </submittedName>
</protein>
<comment type="caution">
    <text evidence="2">The sequence shown here is derived from an EMBL/GenBank/DDBJ whole genome shotgun (WGS) entry which is preliminary data.</text>
</comment>
<proteinExistence type="predicted"/>
<dbReference type="EMBL" id="JALPRF010000003">
    <property type="protein sequence ID" value="MCK8494297.1"/>
    <property type="molecule type" value="Genomic_DNA"/>
</dbReference>
<gene>
    <name evidence="2" type="ORF">M0L20_20690</name>
</gene>
<keyword evidence="3" id="KW-1185">Reference proteome</keyword>
<dbReference type="RefSeq" id="WP_248478849.1">
    <property type="nucleotide sequence ID" value="NZ_JALPRF010000003.1"/>
</dbReference>
<evidence type="ECO:0000259" key="1">
    <source>
        <dbReference type="Pfam" id="PF14229"/>
    </source>
</evidence>
<sequence length="135" mass="14812">MSVAVNELKGSTDVLINALKAQGITYSHELLEATRTPSDRKKLASLLETDVSVVLELANRADLSRIHGVGGVYSDLLEEAGVDTVKELARRVPENLFAKVTEINTHKQLTHRPPTLEQLSGFIEQARHLPAGLDY</sequence>
<accession>A0ABT0HQ51</accession>
<evidence type="ECO:0000313" key="3">
    <source>
        <dbReference type="Proteomes" id="UP001202180"/>
    </source>
</evidence>
<dbReference type="Pfam" id="PF14229">
    <property type="entry name" value="DUF4332"/>
    <property type="match status" value="1"/>
</dbReference>
<organism evidence="2 3">
    <name type="scientific">Spirosoma liriopis</name>
    <dbReference type="NCBI Taxonomy" id="2937440"/>
    <lineage>
        <taxon>Bacteria</taxon>
        <taxon>Pseudomonadati</taxon>
        <taxon>Bacteroidota</taxon>
        <taxon>Cytophagia</taxon>
        <taxon>Cytophagales</taxon>
        <taxon>Cytophagaceae</taxon>
        <taxon>Spirosoma</taxon>
    </lineage>
</organism>
<name>A0ABT0HQ51_9BACT</name>
<dbReference type="Proteomes" id="UP001202180">
    <property type="component" value="Unassembled WGS sequence"/>
</dbReference>